<name>A0A7K4MU71_9ARCH</name>
<dbReference type="EMBL" id="JACATH010000003">
    <property type="protein sequence ID" value="NWJ57008.1"/>
    <property type="molecule type" value="Genomic_DNA"/>
</dbReference>
<evidence type="ECO:0000313" key="2">
    <source>
        <dbReference type="Proteomes" id="UP000575480"/>
    </source>
</evidence>
<proteinExistence type="predicted"/>
<comment type="caution">
    <text evidence="1">The sequence shown here is derived from an EMBL/GenBank/DDBJ whole genome shotgun (WGS) entry which is preliminary data.</text>
</comment>
<sequence length="220" mass="22361">MNSTIAVLVAALALTSGGLGLVSTGILDTSDGMDLASVIPKQSAATALIAGHVEVWHHDSEGNLLAYRQIDNEVVTGGEHCILKMLFTAGSDRGANNTATNEVCTGALTTGWNVIAIGTGSTAAADADTALGTESTVSGLSRAAASTVTWQTTDSPSLSKIQLSETFTSADSSSHTITESGLFNSTTVSGSTMLARQVFTGVALSNGDSITITWTFTVGN</sequence>
<dbReference type="AlphaFoldDB" id="A0A7K4MU71"/>
<evidence type="ECO:0000313" key="1">
    <source>
        <dbReference type="EMBL" id="NWJ57008.1"/>
    </source>
</evidence>
<gene>
    <name evidence="1" type="ORF">HX858_04540</name>
</gene>
<reference evidence="1 2" key="1">
    <citation type="journal article" date="2019" name="Environ. Microbiol.">
        <title>Genomics insights into ecotype formation of ammonia-oxidizing archaea in the deep ocean.</title>
        <authorList>
            <person name="Wang Y."/>
            <person name="Huang J.M."/>
            <person name="Cui G.J."/>
            <person name="Nunoura T."/>
            <person name="Takaki Y."/>
            <person name="Li W.L."/>
            <person name="Li J."/>
            <person name="Gao Z.M."/>
            <person name="Takai K."/>
            <person name="Zhang A.Q."/>
            <person name="Stepanauskas R."/>
        </authorList>
    </citation>
    <scope>NUCLEOTIDE SEQUENCE [LARGE SCALE GENOMIC DNA]</scope>
    <source>
        <strain evidence="1 2">L15a</strain>
    </source>
</reference>
<organism evidence="1 2">
    <name type="scientific">Marine Group I thaumarchaeote</name>
    <dbReference type="NCBI Taxonomy" id="2511932"/>
    <lineage>
        <taxon>Archaea</taxon>
        <taxon>Nitrososphaerota</taxon>
        <taxon>Marine Group I</taxon>
    </lineage>
</organism>
<accession>A0A7K4MU71</accession>
<dbReference type="Proteomes" id="UP000575480">
    <property type="component" value="Unassembled WGS sequence"/>
</dbReference>
<protein>
    <submittedName>
        <fullName evidence="1">Uncharacterized protein</fullName>
    </submittedName>
</protein>